<comment type="caution">
    <text evidence="1">The sequence shown here is derived from an EMBL/GenBank/DDBJ whole genome shotgun (WGS) entry which is preliminary data.</text>
</comment>
<gene>
    <name evidence="1" type="ORF">Ahy_B05g076083</name>
</gene>
<proteinExistence type="predicted"/>
<dbReference type="AlphaFoldDB" id="A0A444Z2I7"/>
<dbReference type="PANTHER" id="PTHR33917:SF2">
    <property type="entry name" value="PROTEIN EXECUTER 2, CHLOROPLASTIC"/>
    <property type="match status" value="1"/>
</dbReference>
<evidence type="ECO:0000313" key="2">
    <source>
        <dbReference type="Proteomes" id="UP000289738"/>
    </source>
</evidence>
<dbReference type="GO" id="GO:0042651">
    <property type="term" value="C:thylakoid membrane"/>
    <property type="evidence" value="ECO:0007669"/>
    <property type="project" value="TreeGrafter"/>
</dbReference>
<reference evidence="1 2" key="1">
    <citation type="submission" date="2019-01" db="EMBL/GenBank/DDBJ databases">
        <title>Sequencing of cultivated peanut Arachis hypogaea provides insights into genome evolution and oil improvement.</title>
        <authorList>
            <person name="Chen X."/>
        </authorList>
    </citation>
    <scope>NUCLEOTIDE SEQUENCE [LARGE SCALE GENOMIC DNA]</scope>
    <source>
        <strain evidence="2">cv. Fuhuasheng</strain>
        <tissue evidence="1">Leaves</tissue>
    </source>
</reference>
<evidence type="ECO:0008006" key="3">
    <source>
        <dbReference type="Google" id="ProtNLM"/>
    </source>
</evidence>
<sequence>MVVVANTLGVSQAISTTSSFDSIPKKFLLSCIAPSSNNSKNYSLPLSLQLVFPGRTRTHLCRCTNYETSSSSSSSSSSSVNKWDWNRWCRHFSEIEQAESFVSLLKFQLEDAIEKEDFQEAAKLKRTIEEATSKDSVSEIMAQLKDAIDDERYHDASRLCRNTGSGLVFLCFLLSAVIKKSTFLL</sequence>
<dbReference type="InterPro" id="IPR044680">
    <property type="entry name" value="EX1/2"/>
</dbReference>
<evidence type="ECO:0000313" key="1">
    <source>
        <dbReference type="EMBL" id="RYR08407.1"/>
    </source>
</evidence>
<dbReference type="Proteomes" id="UP000289738">
    <property type="component" value="Chromosome B05"/>
</dbReference>
<keyword evidence="2" id="KW-1185">Reference proteome</keyword>
<accession>A0A444Z2I7</accession>
<protein>
    <recommendedName>
        <fullName evidence="3">UVR domain-containing protein</fullName>
    </recommendedName>
</protein>
<name>A0A444Z2I7_ARAHY</name>
<organism evidence="1 2">
    <name type="scientific">Arachis hypogaea</name>
    <name type="common">Peanut</name>
    <dbReference type="NCBI Taxonomy" id="3818"/>
    <lineage>
        <taxon>Eukaryota</taxon>
        <taxon>Viridiplantae</taxon>
        <taxon>Streptophyta</taxon>
        <taxon>Embryophyta</taxon>
        <taxon>Tracheophyta</taxon>
        <taxon>Spermatophyta</taxon>
        <taxon>Magnoliopsida</taxon>
        <taxon>eudicotyledons</taxon>
        <taxon>Gunneridae</taxon>
        <taxon>Pentapetalae</taxon>
        <taxon>rosids</taxon>
        <taxon>fabids</taxon>
        <taxon>Fabales</taxon>
        <taxon>Fabaceae</taxon>
        <taxon>Papilionoideae</taxon>
        <taxon>50 kb inversion clade</taxon>
        <taxon>dalbergioids sensu lato</taxon>
        <taxon>Dalbergieae</taxon>
        <taxon>Pterocarpus clade</taxon>
        <taxon>Arachis</taxon>
    </lineage>
</organism>
<dbReference type="EMBL" id="SDMP01000015">
    <property type="protein sequence ID" value="RYR08407.1"/>
    <property type="molecule type" value="Genomic_DNA"/>
</dbReference>
<dbReference type="GO" id="GO:0010343">
    <property type="term" value="P:singlet oxygen-mediated programmed cell death"/>
    <property type="evidence" value="ECO:0007669"/>
    <property type="project" value="InterPro"/>
</dbReference>
<dbReference type="PANTHER" id="PTHR33917">
    <property type="entry name" value="PROTEIN EXECUTER 1, CHLOROPLASTIC"/>
    <property type="match status" value="1"/>
</dbReference>